<feature type="domain" description="SH3" evidence="5">
    <location>
        <begin position="155"/>
        <end position="215"/>
    </location>
</feature>
<sequence>MAFLCPMRIPRRRRKRKGADEKNTLQNGAPKNRITGSSSLDSLVGIVKQEDEDYFADDPKKMVVTHDFIPCVDDELAVKRGERVLMLYRQNNWYYIKNSRNTEGFIPFTNCIAEDEYEKRQNKLSRQNIIRNTSFLDSMDSSIYPGQKVSVFMKKNFGEYVALWDFNATAEDDITASKGDVVTVLNKDDPDWYWVVKRSGDEGFIPKEFIIPADQLSVKFHDETDTYTAQQDNELTVFKGDWVYADMQQRDARGWIWAYSPASHKQGYVPRACLRPPATTPL</sequence>
<gene>
    <name evidence="6" type="ORF">NEMVEDRAFT_v1g221077</name>
</gene>
<feature type="compositionally biased region" description="Polar residues" evidence="4">
    <location>
        <begin position="24"/>
        <end position="37"/>
    </location>
</feature>
<keyword evidence="2" id="KW-0727">SH2 domain</keyword>
<evidence type="ECO:0000256" key="3">
    <source>
        <dbReference type="PROSITE-ProRule" id="PRU00192"/>
    </source>
</evidence>
<dbReference type="GO" id="GO:0090251">
    <property type="term" value="P:protein localization involved in establishment of planar polarity"/>
    <property type="evidence" value="ECO:0000318"/>
    <property type="project" value="GO_Central"/>
</dbReference>
<feature type="domain" description="SH3" evidence="5">
    <location>
        <begin position="216"/>
        <end position="279"/>
    </location>
</feature>
<dbReference type="InterPro" id="IPR043539">
    <property type="entry name" value="Grb2-like"/>
</dbReference>
<evidence type="ECO:0000256" key="4">
    <source>
        <dbReference type="SAM" id="MobiDB-lite"/>
    </source>
</evidence>
<dbReference type="AlphaFoldDB" id="A7T1V2"/>
<dbReference type="OMA" id="MQHHANL"/>
<dbReference type="PhylomeDB" id="A7T1V2"/>
<dbReference type="InterPro" id="IPR036028">
    <property type="entry name" value="SH3-like_dom_sf"/>
</dbReference>
<evidence type="ECO:0000259" key="5">
    <source>
        <dbReference type="PROSITE" id="PS50002"/>
    </source>
</evidence>
<keyword evidence="1 3" id="KW-0728">SH3 domain</keyword>
<dbReference type="InterPro" id="IPR001452">
    <property type="entry name" value="SH3_domain"/>
</dbReference>
<organism evidence="6 7">
    <name type="scientific">Nematostella vectensis</name>
    <name type="common">Starlet sea anemone</name>
    <dbReference type="NCBI Taxonomy" id="45351"/>
    <lineage>
        <taxon>Eukaryota</taxon>
        <taxon>Metazoa</taxon>
        <taxon>Cnidaria</taxon>
        <taxon>Anthozoa</taxon>
        <taxon>Hexacorallia</taxon>
        <taxon>Actiniaria</taxon>
        <taxon>Edwardsiidae</taxon>
        <taxon>Nematostella</taxon>
    </lineage>
</organism>
<dbReference type="eggNOG" id="ENOG502QPX9">
    <property type="taxonomic scope" value="Eukaryota"/>
</dbReference>
<dbReference type="GO" id="GO:0005737">
    <property type="term" value="C:cytoplasm"/>
    <property type="evidence" value="ECO:0000318"/>
    <property type="project" value="GO_Central"/>
</dbReference>
<dbReference type="InParanoid" id="A7T1V2"/>
<evidence type="ECO:0000256" key="1">
    <source>
        <dbReference type="ARBA" id="ARBA00022443"/>
    </source>
</evidence>
<feature type="domain" description="SH3" evidence="5">
    <location>
        <begin position="57"/>
        <end position="116"/>
    </location>
</feature>
<protein>
    <recommendedName>
        <fullName evidence="5">SH3 domain-containing protein</fullName>
    </recommendedName>
</protein>
<evidence type="ECO:0000313" key="6">
    <source>
        <dbReference type="EMBL" id="EDO30059.1"/>
    </source>
</evidence>
<dbReference type="EMBL" id="DS470163">
    <property type="protein sequence ID" value="EDO30059.1"/>
    <property type="molecule type" value="Genomic_DNA"/>
</dbReference>
<name>A7T1V2_NEMVE</name>
<evidence type="ECO:0000313" key="7">
    <source>
        <dbReference type="Proteomes" id="UP000001593"/>
    </source>
</evidence>
<dbReference type="CDD" id="cd00174">
    <property type="entry name" value="SH3"/>
    <property type="match status" value="2"/>
</dbReference>
<keyword evidence="7" id="KW-1185">Reference proteome</keyword>
<evidence type="ECO:0000256" key="2">
    <source>
        <dbReference type="ARBA" id="ARBA00022999"/>
    </source>
</evidence>
<dbReference type="Pfam" id="PF07653">
    <property type="entry name" value="SH3_2"/>
    <property type="match status" value="1"/>
</dbReference>
<dbReference type="HOGENOM" id="CLU_039664_1_0_1"/>
<feature type="region of interest" description="Disordered" evidence="4">
    <location>
        <begin position="13"/>
        <end position="37"/>
    </location>
</feature>
<dbReference type="STRING" id="45351.A7T1V2"/>
<dbReference type="Pfam" id="PF00018">
    <property type="entry name" value="SH3_1"/>
    <property type="match status" value="1"/>
</dbReference>
<proteinExistence type="predicted"/>
<dbReference type="SUPFAM" id="SSF50044">
    <property type="entry name" value="SH3-domain"/>
    <property type="match status" value="3"/>
</dbReference>
<dbReference type="PANTHER" id="PTHR46037">
    <property type="entry name" value="PROTEIN ENHANCER OF SEVENLESS 2B"/>
    <property type="match status" value="1"/>
</dbReference>
<dbReference type="Gene3D" id="2.30.30.40">
    <property type="entry name" value="SH3 Domains"/>
    <property type="match status" value="3"/>
</dbReference>
<dbReference type="GO" id="GO:0005929">
    <property type="term" value="C:cilium"/>
    <property type="evidence" value="ECO:0000318"/>
    <property type="project" value="GO_Central"/>
</dbReference>
<dbReference type="PRINTS" id="PR00452">
    <property type="entry name" value="SH3DOMAIN"/>
</dbReference>
<accession>A7T1V2</accession>
<reference evidence="6 7" key="1">
    <citation type="journal article" date="2007" name="Science">
        <title>Sea anemone genome reveals ancestral eumetazoan gene repertoire and genomic organization.</title>
        <authorList>
            <person name="Putnam N.H."/>
            <person name="Srivastava M."/>
            <person name="Hellsten U."/>
            <person name="Dirks B."/>
            <person name="Chapman J."/>
            <person name="Salamov A."/>
            <person name="Terry A."/>
            <person name="Shapiro H."/>
            <person name="Lindquist E."/>
            <person name="Kapitonov V.V."/>
            <person name="Jurka J."/>
            <person name="Genikhovich G."/>
            <person name="Grigoriev I.V."/>
            <person name="Lucas S.M."/>
            <person name="Steele R.E."/>
            <person name="Finnerty J.R."/>
            <person name="Technau U."/>
            <person name="Martindale M.Q."/>
            <person name="Rokhsar D.S."/>
        </authorList>
    </citation>
    <scope>NUCLEOTIDE SEQUENCE [LARGE SCALE GENOMIC DNA]</scope>
    <source>
        <strain evidence="7">CH2 X CH6</strain>
    </source>
</reference>
<dbReference type="Proteomes" id="UP000001593">
    <property type="component" value="Unassembled WGS sequence"/>
</dbReference>
<dbReference type="SMART" id="SM00326">
    <property type="entry name" value="SH3"/>
    <property type="match status" value="3"/>
</dbReference>
<dbReference type="PROSITE" id="PS50002">
    <property type="entry name" value="SH3"/>
    <property type="match status" value="3"/>
</dbReference>